<evidence type="ECO:0000256" key="1">
    <source>
        <dbReference type="SAM" id="MobiDB-lite"/>
    </source>
</evidence>
<dbReference type="EMBL" id="AK301801">
    <property type="protein sequence ID" value="BAH13557.1"/>
    <property type="molecule type" value="mRNA"/>
</dbReference>
<reference evidence="2" key="1">
    <citation type="submission" date="2007-10" db="EMBL/GenBank/DDBJ databases">
        <title>NEDO human cDNA sequencing project focused on splicing variants.</title>
        <authorList>
            <person name="Wakamatsu A."/>
            <person name="Yamamoto J."/>
            <person name="Kimura K."/>
            <person name="Ishii S."/>
            <person name="Watanabe K."/>
            <person name="Sugiyama A."/>
            <person name="Murakawa K."/>
            <person name="Kaida T."/>
            <person name="Tsuchiya K."/>
            <person name="Fukuzumi Y."/>
            <person name="Kumagai A."/>
            <person name="Oishi Y."/>
            <person name="Yamamoto S."/>
            <person name="Ono Y."/>
            <person name="Komori Y."/>
            <person name="Yamazaki M."/>
            <person name="Kisu Y."/>
            <person name="Nishikawa T."/>
            <person name="Sugano S."/>
            <person name="Nomura N."/>
            <person name="Isogai T."/>
        </authorList>
    </citation>
    <scope>NUCLEOTIDE SEQUENCE</scope>
    <source>
        <tissue evidence="2">Testis</tissue>
    </source>
</reference>
<feature type="region of interest" description="Disordered" evidence="1">
    <location>
        <begin position="22"/>
        <end position="53"/>
    </location>
</feature>
<feature type="region of interest" description="Disordered" evidence="1">
    <location>
        <begin position="116"/>
        <end position="136"/>
    </location>
</feature>
<organism evidence="2">
    <name type="scientific">Homo sapiens</name>
    <name type="common">Human</name>
    <dbReference type="NCBI Taxonomy" id="9606"/>
    <lineage>
        <taxon>Eukaryota</taxon>
        <taxon>Metazoa</taxon>
        <taxon>Chordata</taxon>
        <taxon>Craniata</taxon>
        <taxon>Vertebrata</taxon>
        <taxon>Euteleostomi</taxon>
        <taxon>Mammalia</taxon>
        <taxon>Eutheria</taxon>
        <taxon>Euarchontoglires</taxon>
        <taxon>Primates</taxon>
        <taxon>Haplorrhini</taxon>
        <taxon>Catarrhini</taxon>
        <taxon>Hominidae</taxon>
        <taxon>Homo</taxon>
    </lineage>
</organism>
<name>B7Z7C1_HUMAN</name>
<dbReference type="AlphaFoldDB" id="B7Z7C1"/>
<sequence>MTGKLPPISQFPPHSVPGFMIPHPPNPSCPPNTSHSRKPSHSRARESLPLLPSAKPLPPLQKYVDFSVFCPNCYPTVAHTCPPHYPTLILYLHCSSAIHYKPSICQCSSPRTLSGNSLIDHPSPPSSPTGQRLGPRTLPCDSLIRSPVPPPSPPCQRSGPRTLFCDYPVCPPTPPPSPTCKCCRPRAVSWDSSTYASTPPP</sequence>
<proteinExistence type="evidence at transcript level"/>
<accession>B7Z7C1</accession>
<protein>
    <submittedName>
        <fullName evidence="2">cDNA FLJ52640</fullName>
    </submittedName>
</protein>
<evidence type="ECO:0000313" key="2">
    <source>
        <dbReference type="EMBL" id="BAH13557.1"/>
    </source>
</evidence>